<dbReference type="Proteomes" id="UP000468581">
    <property type="component" value="Unassembled WGS sequence"/>
</dbReference>
<sequence>MGRANIPVQNLYSDCSAVEIRKGLSEIENISNIYISLEDASVIFNFKRANDLSKVENQLSFLGFPPQGE</sequence>
<evidence type="ECO:0008006" key="3">
    <source>
        <dbReference type="Google" id="ProtNLM"/>
    </source>
</evidence>
<dbReference type="EMBL" id="JAABOO010000003">
    <property type="protein sequence ID" value="NER14360.1"/>
    <property type="molecule type" value="Genomic_DNA"/>
</dbReference>
<proteinExistence type="predicted"/>
<reference evidence="1 2" key="1">
    <citation type="submission" date="2020-01" db="EMBL/GenBank/DDBJ databases">
        <title>Leptobacterium flavescens.</title>
        <authorList>
            <person name="Wang G."/>
        </authorList>
    </citation>
    <scope>NUCLEOTIDE SEQUENCE [LARGE SCALE GENOMIC DNA]</scope>
    <source>
        <strain evidence="1 2">KCTC 22160</strain>
    </source>
</reference>
<name>A0A6P0UPH4_9FLAO</name>
<keyword evidence="2" id="KW-1185">Reference proteome</keyword>
<accession>A0A6P0UPH4</accession>
<comment type="caution">
    <text evidence="1">The sequence shown here is derived from an EMBL/GenBank/DDBJ whole genome shotgun (WGS) entry which is preliminary data.</text>
</comment>
<dbReference type="AlphaFoldDB" id="A0A6P0UPH4"/>
<evidence type="ECO:0000313" key="1">
    <source>
        <dbReference type="EMBL" id="NER14360.1"/>
    </source>
</evidence>
<gene>
    <name evidence="1" type="ORF">GWK08_12980</name>
</gene>
<evidence type="ECO:0000313" key="2">
    <source>
        <dbReference type="Proteomes" id="UP000468581"/>
    </source>
</evidence>
<protein>
    <recommendedName>
        <fullName evidence="3">HMA domain-containing protein</fullName>
    </recommendedName>
</protein>
<dbReference type="RefSeq" id="WP_163607654.1">
    <property type="nucleotide sequence ID" value="NZ_JAABOO010000003.1"/>
</dbReference>
<organism evidence="1 2">
    <name type="scientific">Leptobacterium flavescens</name>
    <dbReference type="NCBI Taxonomy" id="472055"/>
    <lineage>
        <taxon>Bacteria</taxon>
        <taxon>Pseudomonadati</taxon>
        <taxon>Bacteroidota</taxon>
        <taxon>Flavobacteriia</taxon>
        <taxon>Flavobacteriales</taxon>
        <taxon>Flavobacteriaceae</taxon>
        <taxon>Leptobacterium</taxon>
    </lineage>
</organism>